<dbReference type="SUPFAM" id="SSF56059">
    <property type="entry name" value="Glutathione synthetase ATP-binding domain-like"/>
    <property type="match status" value="1"/>
</dbReference>
<dbReference type="PANTHER" id="PTHR43585:SF2">
    <property type="entry name" value="ATP-GRASP ENZYME FSQD"/>
    <property type="match status" value="1"/>
</dbReference>
<evidence type="ECO:0000256" key="1">
    <source>
        <dbReference type="ARBA" id="ARBA00022598"/>
    </source>
</evidence>
<dbReference type="PANTHER" id="PTHR43585">
    <property type="entry name" value="FUMIPYRROLE BIOSYNTHESIS PROTEIN C"/>
    <property type="match status" value="1"/>
</dbReference>
<evidence type="ECO:0000313" key="6">
    <source>
        <dbReference type="EMBL" id="NHB90297.1"/>
    </source>
</evidence>
<keyword evidence="2 4" id="KW-0547">Nucleotide-binding</keyword>
<dbReference type="Pfam" id="PF13535">
    <property type="entry name" value="ATP-grasp_4"/>
    <property type="match status" value="1"/>
</dbReference>
<evidence type="ECO:0000256" key="2">
    <source>
        <dbReference type="ARBA" id="ARBA00022741"/>
    </source>
</evidence>
<dbReference type="EMBL" id="PUJU01000087">
    <property type="protein sequence ID" value="NHB90297.1"/>
    <property type="molecule type" value="Genomic_DNA"/>
</dbReference>
<dbReference type="Gene3D" id="3.30.470.20">
    <property type="entry name" value="ATP-grasp fold, B domain"/>
    <property type="match status" value="1"/>
</dbReference>
<accession>A0ABX0GP25</accession>
<gene>
    <name evidence="6" type="ORF">C5471_22410</name>
</gene>
<sequence>MKLLNTFVKRHPMLDKKHMLLLGPTDDYFRKALDCNIEITILTEVSRVTVFQYEHARKVLLIRFDDFPALLLAAGDEHILRAFDFVISFTEYGMEPAAVIAATLQIPGPPLRCSLICRDKLRTRQALASTPANNVLFSKAESPAKVEAFILEHQLPVVLKPRFATGSQQVSILSHSDELSPELGEEWMVESFAPGQEYSCETFTVNGQHHLVAVTEKKLGGTSGVVEIGHCIHANMPNDPELRDWVFTVLDHIGMTDGVGHIEVKMDGNILYLIECHNRPGGDRIWQLVELATGFDMIKACIKLFANQAVSFLADYGRCAAITYFQFPAGDVESYQHPFDSPPEWVRWHEWILHKGMQIPQLTDSFHRHGGFIVDADTPQELEWRILQILSLTKVL</sequence>
<organism evidence="6 7">
    <name type="scientific">Photorhabdus tasmaniensis</name>
    <dbReference type="NCBI Taxonomy" id="1004159"/>
    <lineage>
        <taxon>Bacteria</taxon>
        <taxon>Pseudomonadati</taxon>
        <taxon>Pseudomonadota</taxon>
        <taxon>Gammaproteobacteria</taxon>
        <taxon>Enterobacterales</taxon>
        <taxon>Morganellaceae</taxon>
        <taxon>Photorhabdus</taxon>
    </lineage>
</organism>
<name>A0ABX0GP25_9GAMM</name>
<protein>
    <recommendedName>
        <fullName evidence="5">ATP-grasp domain-containing protein</fullName>
    </recommendedName>
</protein>
<reference evidence="6 7" key="1">
    <citation type="submission" date="2018-02" db="EMBL/GenBank/DDBJ databases">
        <authorList>
            <person name="Machado R.A."/>
        </authorList>
    </citation>
    <scope>NUCLEOTIDE SEQUENCE [LARGE SCALE GENOMIC DNA]</scope>
    <source>
        <strain evidence="6 7">T327</strain>
    </source>
</reference>
<proteinExistence type="predicted"/>
<dbReference type="InterPro" id="IPR011761">
    <property type="entry name" value="ATP-grasp"/>
</dbReference>
<dbReference type="InterPro" id="IPR052032">
    <property type="entry name" value="ATP-dep_AA_Ligase"/>
</dbReference>
<dbReference type="Gene3D" id="3.40.50.20">
    <property type="match status" value="1"/>
</dbReference>
<feature type="domain" description="ATP-grasp" evidence="5">
    <location>
        <begin position="120"/>
        <end position="306"/>
    </location>
</feature>
<evidence type="ECO:0000256" key="4">
    <source>
        <dbReference type="PROSITE-ProRule" id="PRU00409"/>
    </source>
</evidence>
<keyword evidence="1" id="KW-0436">Ligase</keyword>
<comment type="caution">
    <text evidence="6">The sequence shown here is derived from an EMBL/GenBank/DDBJ whole genome shotgun (WGS) entry which is preliminary data.</text>
</comment>
<evidence type="ECO:0000256" key="3">
    <source>
        <dbReference type="ARBA" id="ARBA00022840"/>
    </source>
</evidence>
<keyword evidence="3 4" id="KW-0067">ATP-binding</keyword>
<dbReference type="Proteomes" id="UP000697802">
    <property type="component" value="Unassembled WGS sequence"/>
</dbReference>
<evidence type="ECO:0000259" key="5">
    <source>
        <dbReference type="PROSITE" id="PS50975"/>
    </source>
</evidence>
<dbReference type="Gene3D" id="3.30.1490.20">
    <property type="entry name" value="ATP-grasp fold, A domain"/>
    <property type="match status" value="1"/>
</dbReference>
<keyword evidence="7" id="KW-1185">Reference proteome</keyword>
<evidence type="ECO:0000313" key="7">
    <source>
        <dbReference type="Proteomes" id="UP000697802"/>
    </source>
</evidence>
<dbReference type="PROSITE" id="PS50975">
    <property type="entry name" value="ATP_GRASP"/>
    <property type="match status" value="1"/>
</dbReference>
<dbReference type="InterPro" id="IPR013815">
    <property type="entry name" value="ATP_grasp_subdomain_1"/>
</dbReference>